<proteinExistence type="predicted"/>
<keyword evidence="4" id="KW-0479">Metal-binding</keyword>
<feature type="domain" description="tRNA synthetases class I catalytic" evidence="11">
    <location>
        <begin position="19"/>
        <end position="287"/>
    </location>
</feature>
<protein>
    <recommendedName>
        <fullName evidence="2">cysteine--tRNA ligase</fullName>
        <ecNumber evidence="2">6.1.1.16</ecNumber>
    </recommendedName>
    <alternativeName>
        <fullName evidence="10">Cysteinyl-tRNA synthetase</fullName>
    </alternativeName>
</protein>
<keyword evidence="12" id="KW-1185">Reference proteome</keyword>
<keyword evidence="7" id="KW-0067">ATP-binding</keyword>
<evidence type="ECO:0000256" key="5">
    <source>
        <dbReference type="ARBA" id="ARBA00022741"/>
    </source>
</evidence>
<dbReference type="SUPFAM" id="SSF52374">
    <property type="entry name" value="Nucleotidylyl transferase"/>
    <property type="match status" value="1"/>
</dbReference>
<keyword evidence="6" id="KW-0862">Zinc</keyword>
<dbReference type="InterPro" id="IPR032678">
    <property type="entry name" value="tRNA-synt_1_cat_dom"/>
</dbReference>
<accession>A0A6P6Y7B4</accession>
<dbReference type="GO" id="GO:0005737">
    <property type="term" value="C:cytoplasm"/>
    <property type="evidence" value="ECO:0007669"/>
    <property type="project" value="TreeGrafter"/>
</dbReference>
<dbReference type="AlphaFoldDB" id="A0A6P6Y7B4"/>
<dbReference type="PRINTS" id="PR00983">
    <property type="entry name" value="TRNASYNTHCYS"/>
</dbReference>
<dbReference type="EC" id="6.1.1.16" evidence="2"/>
<organism evidence="12 13">
    <name type="scientific">Dermatophagoides pteronyssinus</name>
    <name type="common">European house dust mite</name>
    <dbReference type="NCBI Taxonomy" id="6956"/>
    <lineage>
        <taxon>Eukaryota</taxon>
        <taxon>Metazoa</taxon>
        <taxon>Ecdysozoa</taxon>
        <taxon>Arthropoda</taxon>
        <taxon>Chelicerata</taxon>
        <taxon>Arachnida</taxon>
        <taxon>Acari</taxon>
        <taxon>Acariformes</taxon>
        <taxon>Sarcoptiformes</taxon>
        <taxon>Astigmata</taxon>
        <taxon>Psoroptidia</taxon>
        <taxon>Analgoidea</taxon>
        <taxon>Pyroglyphidae</taxon>
        <taxon>Dermatophagoidinae</taxon>
        <taxon>Dermatophagoides</taxon>
    </lineage>
</organism>
<evidence type="ECO:0000256" key="2">
    <source>
        <dbReference type="ARBA" id="ARBA00012832"/>
    </source>
</evidence>
<evidence type="ECO:0000259" key="11">
    <source>
        <dbReference type="Pfam" id="PF01406"/>
    </source>
</evidence>
<evidence type="ECO:0000256" key="7">
    <source>
        <dbReference type="ARBA" id="ARBA00022840"/>
    </source>
</evidence>
<gene>
    <name evidence="13" type="primary">LOC113794503</name>
</gene>
<dbReference type="Gene3D" id="3.40.50.620">
    <property type="entry name" value="HUPs"/>
    <property type="match status" value="1"/>
</dbReference>
<dbReference type="GO" id="GO:0006423">
    <property type="term" value="P:cysteinyl-tRNA aminoacylation"/>
    <property type="evidence" value="ECO:0007669"/>
    <property type="project" value="InterPro"/>
</dbReference>
<dbReference type="CDD" id="cd00672">
    <property type="entry name" value="CysRS_core"/>
    <property type="match status" value="1"/>
</dbReference>
<dbReference type="KEGG" id="dpte:113794503"/>
<evidence type="ECO:0000256" key="6">
    <source>
        <dbReference type="ARBA" id="ARBA00022833"/>
    </source>
</evidence>
<dbReference type="InterPro" id="IPR015803">
    <property type="entry name" value="Cys-tRNA-ligase"/>
</dbReference>
<dbReference type="Pfam" id="PF01406">
    <property type="entry name" value="tRNA-synt_1e"/>
    <property type="match status" value="1"/>
</dbReference>
<reference evidence="13" key="1">
    <citation type="submission" date="2025-08" db="UniProtKB">
        <authorList>
            <consortium name="RefSeq"/>
        </authorList>
    </citation>
    <scope>IDENTIFICATION</scope>
    <source>
        <strain evidence="13">Airmid</strain>
    </source>
</reference>
<evidence type="ECO:0000313" key="13">
    <source>
        <dbReference type="RefSeq" id="XP_027200419.1"/>
    </source>
</evidence>
<evidence type="ECO:0000313" key="12">
    <source>
        <dbReference type="Proteomes" id="UP000515146"/>
    </source>
</evidence>
<dbReference type="GO" id="GO:0005524">
    <property type="term" value="F:ATP binding"/>
    <property type="evidence" value="ECO:0007669"/>
    <property type="project" value="UniProtKB-KW"/>
</dbReference>
<dbReference type="PANTHER" id="PTHR10890">
    <property type="entry name" value="CYSTEINYL-TRNA SYNTHETASE"/>
    <property type="match status" value="1"/>
</dbReference>
<keyword evidence="9" id="KW-0030">Aminoacyl-tRNA synthetase</keyword>
<dbReference type="GO" id="GO:0004817">
    <property type="term" value="F:cysteine-tRNA ligase activity"/>
    <property type="evidence" value="ECO:0007669"/>
    <property type="project" value="UniProtKB-EC"/>
</dbReference>
<dbReference type="Proteomes" id="UP000515146">
    <property type="component" value="Unplaced"/>
</dbReference>
<evidence type="ECO:0000256" key="10">
    <source>
        <dbReference type="ARBA" id="ARBA00031499"/>
    </source>
</evidence>
<dbReference type="NCBIfam" id="TIGR00435">
    <property type="entry name" value="cysS"/>
    <property type="match status" value="1"/>
</dbReference>
<evidence type="ECO:0000256" key="1">
    <source>
        <dbReference type="ARBA" id="ARBA00001947"/>
    </source>
</evidence>
<evidence type="ECO:0000256" key="9">
    <source>
        <dbReference type="ARBA" id="ARBA00023146"/>
    </source>
</evidence>
<dbReference type="InterPro" id="IPR024909">
    <property type="entry name" value="Cys-tRNA/MSH_ligase"/>
</dbReference>
<keyword evidence="8" id="KW-0648">Protein biosynthesis</keyword>
<sequence>MQRKLQLLNSLSQKLEDFEPREGRALEWYVCGPTVYDVSHLGHARNYVATDAMRRILEDYFGYHVKQCMNITDVDDKILRRSAELGVEFEQLARFYEAEFFADLQGLNCRLPSVVTRVTEHLPQIVAYVEQIIANGFAYEAQGSVYFDVEADAAVRDEQVLTAARAQGKRSFRDFALWKRAGADEVGWSSPWGRGRPGWHIECSAMASYALQPVIDLHSGGVDLRFPHHDNEIAQCEAYFQSDEWVRYFLHVGHLNINGCKMSKSLKNFVSIQEMLKRHTFQEIRILHGRMVSEDAI</sequence>
<dbReference type="InterPro" id="IPR014729">
    <property type="entry name" value="Rossmann-like_a/b/a_fold"/>
</dbReference>
<comment type="cofactor">
    <cofactor evidence="1">
        <name>Zn(2+)</name>
        <dbReference type="ChEBI" id="CHEBI:29105"/>
    </cofactor>
</comment>
<dbReference type="GO" id="GO:0046872">
    <property type="term" value="F:metal ion binding"/>
    <property type="evidence" value="ECO:0007669"/>
    <property type="project" value="UniProtKB-KW"/>
</dbReference>
<evidence type="ECO:0000256" key="3">
    <source>
        <dbReference type="ARBA" id="ARBA00022598"/>
    </source>
</evidence>
<dbReference type="RefSeq" id="XP_027200419.1">
    <property type="nucleotide sequence ID" value="XM_027344618.1"/>
</dbReference>
<dbReference type="InParanoid" id="A0A6P6Y7B4"/>
<keyword evidence="5" id="KW-0547">Nucleotide-binding</keyword>
<dbReference type="PANTHER" id="PTHR10890:SF3">
    <property type="entry name" value="CYSTEINE--TRNA LIGASE, CYTOPLASMIC"/>
    <property type="match status" value="1"/>
</dbReference>
<evidence type="ECO:0000256" key="4">
    <source>
        <dbReference type="ARBA" id="ARBA00022723"/>
    </source>
</evidence>
<dbReference type="OrthoDB" id="438179at2759"/>
<evidence type="ECO:0000256" key="8">
    <source>
        <dbReference type="ARBA" id="ARBA00022917"/>
    </source>
</evidence>
<keyword evidence="3" id="KW-0436">Ligase</keyword>
<name>A0A6P6Y7B4_DERPT</name>